<protein>
    <submittedName>
        <fullName evidence="1">Uncharacterized protein</fullName>
    </submittedName>
</protein>
<organism evidence="1 2">
    <name type="scientific">Irpex rosettiformis</name>
    <dbReference type="NCBI Taxonomy" id="378272"/>
    <lineage>
        <taxon>Eukaryota</taxon>
        <taxon>Fungi</taxon>
        <taxon>Dikarya</taxon>
        <taxon>Basidiomycota</taxon>
        <taxon>Agaricomycotina</taxon>
        <taxon>Agaricomycetes</taxon>
        <taxon>Polyporales</taxon>
        <taxon>Irpicaceae</taxon>
        <taxon>Irpex</taxon>
    </lineage>
</organism>
<comment type="caution">
    <text evidence="1">The sequence shown here is derived from an EMBL/GenBank/DDBJ whole genome shotgun (WGS) entry which is preliminary data.</text>
</comment>
<gene>
    <name evidence="1" type="ORF">BDY19DRAFT_964300</name>
</gene>
<reference evidence="1" key="1">
    <citation type="journal article" date="2021" name="Environ. Microbiol.">
        <title>Gene family expansions and transcriptome signatures uncover fungal adaptations to wood decay.</title>
        <authorList>
            <person name="Hage H."/>
            <person name="Miyauchi S."/>
            <person name="Viragh M."/>
            <person name="Drula E."/>
            <person name="Min B."/>
            <person name="Chaduli D."/>
            <person name="Navarro D."/>
            <person name="Favel A."/>
            <person name="Norest M."/>
            <person name="Lesage-Meessen L."/>
            <person name="Balint B."/>
            <person name="Merenyi Z."/>
            <person name="de Eugenio L."/>
            <person name="Morin E."/>
            <person name="Martinez A.T."/>
            <person name="Baldrian P."/>
            <person name="Stursova M."/>
            <person name="Martinez M.J."/>
            <person name="Novotny C."/>
            <person name="Magnuson J.K."/>
            <person name="Spatafora J.W."/>
            <person name="Maurice S."/>
            <person name="Pangilinan J."/>
            <person name="Andreopoulos W."/>
            <person name="LaButti K."/>
            <person name="Hundley H."/>
            <person name="Na H."/>
            <person name="Kuo A."/>
            <person name="Barry K."/>
            <person name="Lipzen A."/>
            <person name="Henrissat B."/>
            <person name="Riley R."/>
            <person name="Ahrendt S."/>
            <person name="Nagy L.G."/>
            <person name="Grigoriev I.V."/>
            <person name="Martin F."/>
            <person name="Rosso M.N."/>
        </authorList>
    </citation>
    <scope>NUCLEOTIDE SEQUENCE</scope>
    <source>
        <strain evidence="1">CBS 384.51</strain>
    </source>
</reference>
<keyword evidence="2" id="KW-1185">Reference proteome</keyword>
<evidence type="ECO:0000313" key="2">
    <source>
        <dbReference type="Proteomes" id="UP001055072"/>
    </source>
</evidence>
<accession>A0ACB8TUW8</accession>
<proteinExistence type="predicted"/>
<dbReference type="EMBL" id="MU274928">
    <property type="protein sequence ID" value="KAI0085785.1"/>
    <property type="molecule type" value="Genomic_DNA"/>
</dbReference>
<sequence length="190" mass="20896">MTDVLAYNMFAHTRNPYNTHPPTLPRYPPAAPKLATAGGGPLYYRQHEVIQLIEVPAPIQQQHLSDITSSSVASSSYSDSSSTDSDESQSCSSYCSSDEEASEDSSHGYYDDTYNTRQKRVLAWRDTFSKAMGVTSTTAHPKPFAPRPIRSHCCSACDSDFATSQSLREHVQHSKLGDACRAAVEYGFES</sequence>
<dbReference type="Proteomes" id="UP001055072">
    <property type="component" value="Unassembled WGS sequence"/>
</dbReference>
<evidence type="ECO:0000313" key="1">
    <source>
        <dbReference type="EMBL" id="KAI0085785.1"/>
    </source>
</evidence>
<name>A0ACB8TUW8_9APHY</name>